<keyword evidence="7" id="KW-1133">Transmembrane helix</keyword>
<dbReference type="InterPro" id="IPR000727">
    <property type="entry name" value="T_SNARE_dom"/>
</dbReference>
<evidence type="ECO:0000259" key="13">
    <source>
        <dbReference type="PROSITE" id="PS50192"/>
    </source>
</evidence>
<dbReference type="GO" id="GO:0015031">
    <property type="term" value="P:protein transport"/>
    <property type="evidence" value="ECO:0007669"/>
    <property type="project" value="UniProtKB-KW"/>
</dbReference>
<comment type="function">
    <text evidence="12">Required for vesicular transport from the ER to the Golgi complex. Functions as a SNARE associated with ER-derived vesicles.</text>
</comment>
<comment type="subcellular location">
    <subcellularLocation>
        <location evidence="1">Endoplasmic reticulum membrane</location>
        <topology evidence="1">Single-pass type IV membrane protein</topology>
    </subcellularLocation>
    <subcellularLocation>
        <location evidence="2">Golgi apparatus membrane</location>
        <topology evidence="2">Single-pass type IV membrane protein</topology>
    </subcellularLocation>
</comment>
<dbReference type="CDD" id="cd15841">
    <property type="entry name" value="SNARE_Qc"/>
    <property type="match status" value="1"/>
</dbReference>
<keyword evidence="8" id="KW-0333">Golgi apparatus</keyword>
<dbReference type="Proteomes" id="UP000729402">
    <property type="component" value="Unassembled WGS sequence"/>
</dbReference>
<sequence>MKDCYRLLEGLTARPAASSSSSEISLQIDPITADLDDHILGLRGQVRKLRGVAQEIQTEAKYQNDFISQLQMTLTKAQAGVKNNMRRINKKIIQNGSNHLFHATTSADQDGHSHRAFSDSDHLVSPATAGACVPSQSRATVWAHVHVPY</sequence>
<evidence type="ECO:0000256" key="1">
    <source>
        <dbReference type="ARBA" id="ARBA00004163"/>
    </source>
</evidence>
<evidence type="ECO:0000313" key="15">
    <source>
        <dbReference type="Proteomes" id="UP000729402"/>
    </source>
</evidence>
<comment type="caution">
    <text evidence="14">The sequence shown here is derived from an EMBL/GenBank/DDBJ whole genome shotgun (WGS) entry which is preliminary data.</text>
</comment>
<keyword evidence="4" id="KW-0812">Transmembrane</keyword>
<evidence type="ECO:0000256" key="5">
    <source>
        <dbReference type="ARBA" id="ARBA00022824"/>
    </source>
</evidence>
<evidence type="ECO:0000256" key="7">
    <source>
        <dbReference type="ARBA" id="ARBA00022989"/>
    </source>
</evidence>
<dbReference type="AlphaFoldDB" id="A0A8J5VNJ1"/>
<dbReference type="GO" id="GO:0005789">
    <property type="term" value="C:endoplasmic reticulum membrane"/>
    <property type="evidence" value="ECO:0007669"/>
    <property type="project" value="UniProtKB-SubCell"/>
</dbReference>
<evidence type="ECO:0000256" key="8">
    <source>
        <dbReference type="ARBA" id="ARBA00023034"/>
    </source>
</evidence>
<evidence type="ECO:0000256" key="3">
    <source>
        <dbReference type="ARBA" id="ARBA00022448"/>
    </source>
</evidence>
<keyword evidence="6" id="KW-0653">Protein transport</keyword>
<dbReference type="PANTHER" id="PTHR12791">
    <property type="entry name" value="GOLGI SNARE BET1-RELATED"/>
    <property type="match status" value="1"/>
</dbReference>
<organism evidence="14 15">
    <name type="scientific">Zizania palustris</name>
    <name type="common">Northern wild rice</name>
    <dbReference type="NCBI Taxonomy" id="103762"/>
    <lineage>
        <taxon>Eukaryota</taxon>
        <taxon>Viridiplantae</taxon>
        <taxon>Streptophyta</taxon>
        <taxon>Embryophyta</taxon>
        <taxon>Tracheophyta</taxon>
        <taxon>Spermatophyta</taxon>
        <taxon>Magnoliopsida</taxon>
        <taxon>Liliopsida</taxon>
        <taxon>Poales</taxon>
        <taxon>Poaceae</taxon>
        <taxon>BOP clade</taxon>
        <taxon>Oryzoideae</taxon>
        <taxon>Oryzeae</taxon>
        <taxon>Zizaniinae</taxon>
        <taxon>Zizania</taxon>
    </lineage>
</organism>
<evidence type="ECO:0000256" key="12">
    <source>
        <dbReference type="ARBA" id="ARBA00060029"/>
    </source>
</evidence>
<reference evidence="14" key="1">
    <citation type="journal article" date="2021" name="bioRxiv">
        <title>Whole Genome Assembly and Annotation of Northern Wild Rice, Zizania palustris L., Supports a Whole Genome Duplication in the Zizania Genus.</title>
        <authorList>
            <person name="Haas M."/>
            <person name="Kono T."/>
            <person name="Macchietto M."/>
            <person name="Millas R."/>
            <person name="McGilp L."/>
            <person name="Shao M."/>
            <person name="Duquette J."/>
            <person name="Hirsch C.N."/>
            <person name="Kimball J."/>
        </authorList>
    </citation>
    <scope>NUCLEOTIDE SEQUENCE</scope>
    <source>
        <tissue evidence="14">Fresh leaf tissue</tissue>
    </source>
</reference>
<dbReference type="GO" id="GO:0000139">
    <property type="term" value="C:Golgi membrane"/>
    <property type="evidence" value="ECO:0007669"/>
    <property type="project" value="UniProtKB-SubCell"/>
</dbReference>
<keyword evidence="5" id="KW-0256">Endoplasmic reticulum</keyword>
<evidence type="ECO:0000313" key="14">
    <source>
        <dbReference type="EMBL" id="KAG8073770.1"/>
    </source>
</evidence>
<keyword evidence="3" id="KW-0813">Transport</keyword>
<protein>
    <recommendedName>
        <fullName evidence="13">t-SNARE coiled-coil homology domain-containing protein</fullName>
    </recommendedName>
</protein>
<evidence type="ECO:0000256" key="11">
    <source>
        <dbReference type="ARBA" id="ARBA00037962"/>
    </source>
</evidence>
<keyword evidence="15" id="KW-1185">Reference proteome</keyword>
<dbReference type="FunFam" id="1.20.5.110:FF:000056">
    <property type="entry name" value="Bet1-like protein At4g14600"/>
    <property type="match status" value="1"/>
</dbReference>
<name>A0A8J5VNJ1_ZIZPA</name>
<proteinExistence type="inferred from homology"/>
<comment type="similarity">
    <text evidence="11">Belongs to the BET1 family.</text>
</comment>
<evidence type="ECO:0000256" key="6">
    <source>
        <dbReference type="ARBA" id="ARBA00022927"/>
    </source>
</evidence>
<dbReference type="PROSITE" id="PS50192">
    <property type="entry name" value="T_SNARE"/>
    <property type="match status" value="1"/>
</dbReference>
<dbReference type="OrthoDB" id="261831at2759"/>
<evidence type="ECO:0000256" key="4">
    <source>
        <dbReference type="ARBA" id="ARBA00022692"/>
    </source>
</evidence>
<evidence type="ECO:0000256" key="10">
    <source>
        <dbReference type="ARBA" id="ARBA00023136"/>
    </source>
</evidence>
<reference evidence="14" key="2">
    <citation type="submission" date="2021-02" db="EMBL/GenBank/DDBJ databases">
        <authorList>
            <person name="Kimball J.A."/>
            <person name="Haas M.W."/>
            <person name="Macchietto M."/>
            <person name="Kono T."/>
            <person name="Duquette J."/>
            <person name="Shao M."/>
        </authorList>
    </citation>
    <scope>NUCLEOTIDE SEQUENCE</scope>
    <source>
        <tissue evidence="14">Fresh leaf tissue</tissue>
    </source>
</reference>
<dbReference type="EMBL" id="JAAALK010000283">
    <property type="protein sequence ID" value="KAG8073770.1"/>
    <property type="molecule type" value="Genomic_DNA"/>
</dbReference>
<feature type="domain" description="T-SNARE coiled-coil homology" evidence="13">
    <location>
        <begin position="29"/>
        <end position="91"/>
    </location>
</feature>
<evidence type="ECO:0000256" key="2">
    <source>
        <dbReference type="ARBA" id="ARBA00004409"/>
    </source>
</evidence>
<gene>
    <name evidence="14" type="ORF">GUJ93_ZPchr0006g42448</name>
</gene>
<accession>A0A8J5VNJ1</accession>
<evidence type="ECO:0000256" key="9">
    <source>
        <dbReference type="ARBA" id="ARBA00023054"/>
    </source>
</evidence>
<keyword evidence="9" id="KW-0175">Coiled coil</keyword>
<keyword evidence="10" id="KW-0472">Membrane</keyword>